<evidence type="ECO:0000256" key="7">
    <source>
        <dbReference type="ARBA" id="ARBA00022692"/>
    </source>
</evidence>
<evidence type="ECO:0000256" key="13">
    <source>
        <dbReference type="ARBA" id="ARBA00023136"/>
    </source>
</evidence>
<evidence type="ECO:0000256" key="16">
    <source>
        <dbReference type="ARBA" id="ARBA00049551"/>
    </source>
</evidence>
<evidence type="ECO:0000259" key="20">
    <source>
        <dbReference type="Pfam" id="PF00662"/>
    </source>
</evidence>
<keyword evidence="8" id="KW-1278">Translocase</keyword>
<dbReference type="GO" id="GO:0012505">
    <property type="term" value="C:endomembrane system"/>
    <property type="evidence" value="ECO:0007669"/>
    <property type="project" value="UniProtKB-SubCell"/>
</dbReference>
<feature type="transmembrane region" description="Helical" evidence="18">
    <location>
        <begin position="108"/>
        <end position="126"/>
    </location>
</feature>
<dbReference type="GO" id="GO:0015990">
    <property type="term" value="P:electron transport coupled proton transport"/>
    <property type="evidence" value="ECO:0007669"/>
    <property type="project" value="TreeGrafter"/>
</dbReference>
<sequence length="621" mass="70671">MIAIELLCVFLPLAGSVLCKLIDNRLFVQISSSCCVIISSILAWYLFLTFQESYNVDIMTWIHIDKLQVNWSIYIDRLTVMMLMIVTTISSVIHLYSIEYMHHDKSAVRFFSYLSLFTFFMLMLVSSNNFLQLFFGWEGVGLCSYLLIGFWFHRASATKAAMKAFIINRIGDFSFILGILLIFIVFNTLDFVKIFSYVNSHTIDYIINIFGYEVNAIHIICILLFIGCMGKSAQIGLHTWLPDAMEGPTPASALIHAATMVTAGVFLVVRCFPLFEVSQFSRELILLVGMVTCFFAATVAIVQDDIKKIIAYSTCSQLGYMFIACGASAYNMAMFHLMTHAFFKSLLFLSAGNIIHSMNGEQKVSNMSGNSWKKVPFTYLLTWIGSLSLAGIFPFAGFYSKDLIIESSYHVNIFSFIIGNIVAFLTSYYSWKLIITVFHGSKPEDNSVHESKYMMLIPLLILAIGSISSGILAKDFISMGDFWKDSIIIFHHQKVGLFIEYLPVILSIMGIVASYLIYYFQYCRDLNLKVLYNFLHNKWYFDKIYNHLIVVPIERISGILWINIDKKVVDYFCLGGITKAVDFCAKCATKIQTGYIFDYAFIMLIGLIGIVMYFIYNNIGF</sequence>
<gene>
    <name evidence="22" type="ORF">NLO413_0295</name>
</gene>
<evidence type="ECO:0000256" key="3">
    <source>
        <dbReference type="ARBA" id="ARBA00019904"/>
    </source>
</evidence>
<feature type="transmembrane region" description="Helical" evidence="18">
    <location>
        <begin position="453"/>
        <end position="477"/>
    </location>
</feature>
<dbReference type="GO" id="GO:0016020">
    <property type="term" value="C:membrane"/>
    <property type="evidence" value="ECO:0007669"/>
    <property type="project" value="UniProtKB-SubCell"/>
</dbReference>
<feature type="transmembrane region" description="Helical" evidence="18">
    <location>
        <begin position="498"/>
        <end position="520"/>
    </location>
</feature>
<feature type="domain" description="NADH:quinone oxidoreductase/Mrp antiporter transmembrane" evidence="19">
    <location>
        <begin position="127"/>
        <end position="420"/>
    </location>
</feature>
<feature type="transmembrane region" description="Helical" evidence="18">
    <location>
        <begin position="309"/>
        <end position="329"/>
    </location>
</feature>
<comment type="catalytic activity">
    <reaction evidence="16">
        <text>a ubiquinone + NADH + 5 H(+)(in) = a ubiquinol + NAD(+) + 4 H(+)(out)</text>
        <dbReference type="Rhea" id="RHEA:29091"/>
        <dbReference type="Rhea" id="RHEA-COMP:9565"/>
        <dbReference type="Rhea" id="RHEA-COMP:9566"/>
        <dbReference type="ChEBI" id="CHEBI:15378"/>
        <dbReference type="ChEBI" id="CHEBI:16389"/>
        <dbReference type="ChEBI" id="CHEBI:17976"/>
        <dbReference type="ChEBI" id="CHEBI:57540"/>
        <dbReference type="ChEBI" id="CHEBI:57945"/>
        <dbReference type="EC" id="7.1.1.2"/>
    </reaction>
</comment>
<dbReference type="Pfam" id="PF00662">
    <property type="entry name" value="Proton_antipo_N"/>
    <property type="match status" value="1"/>
</dbReference>
<keyword evidence="10 18" id="KW-1133">Transmembrane helix</keyword>
<evidence type="ECO:0000256" key="12">
    <source>
        <dbReference type="ARBA" id="ARBA00023075"/>
    </source>
</evidence>
<feature type="transmembrane region" description="Helical" evidence="18">
    <location>
        <begin position="411"/>
        <end position="431"/>
    </location>
</feature>
<keyword evidence="12" id="KW-0830">Ubiquinone</keyword>
<evidence type="ECO:0000256" key="2">
    <source>
        <dbReference type="ARBA" id="ARBA00012944"/>
    </source>
</evidence>
<feature type="transmembrane region" description="Helical" evidence="18">
    <location>
        <begin position="210"/>
        <end position="233"/>
    </location>
</feature>
<dbReference type="InterPro" id="IPR018393">
    <property type="entry name" value="NADHpl_OxRdtase_5_subgr"/>
</dbReference>
<keyword evidence="5" id="KW-0813">Transport</keyword>
<dbReference type="PRINTS" id="PR01434">
    <property type="entry name" value="NADHDHGNASE5"/>
</dbReference>
<feature type="transmembrane region" description="Helical" evidence="18">
    <location>
        <begin position="71"/>
        <end position="96"/>
    </location>
</feature>
<protein>
    <recommendedName>
        <fullName evidence="3">NADH-quinone oxidoreductase subunit L</fullName>
        <ecNumber evidence="2">7.1.1.2</ecNumber>
    </recommendedName>
    <alternativeName>
        <fullName evidence="14">NADH dehydrogenase I subunit L</fullName>
    </alternativeName>
    <alternativeName>
        <fullName evidence="4">NADH-ubiquinone oxidoreductase chain 5</fullName>
    </alternativeName>
    <alternativeName>
        <fullName evidence="15">NDH-1 subunit L</fullName>
    </alternativeName>
</protein>
<keyword evidence="11" id="KW-0520">NAD</keyword>
<dbReference type="InterPro" id="IPR003945">
    <property type="entry name" value="NU5C-like"/>
</dbReference>
<evidence type="ECO:0000313" key="22">
    <source>
        <dbReference type="EMBL" id="KJV68924.1"/>
    </source>
</evidence>
<accession>A0A0F3NPS6</accession>
<evidence type="ECO:0000256" key="4">
    <source>
        <dbReference type="ARBA" id="ARBA00021096"/>
    </source>
</evidence>
<dbReference type="PATRIC" id="fig|1359163.3.peg.286"/>
<evidence type="ECO:0000256" key="6">
    <source>
        <dbReference type="ARBA" id="ARBA00022660"/>
    </source>
</evidence>
<evidence type="ECO:0000259" key="21">
    <source>
        <dbReference type="Pfam" id="PF06455"/>
    </source>
</evidence>
<dbReference type="Pfam" id="PF06455">
    <property type="entry name" value="NADH5_C"/>
    <property type="match status" value="1"/>
</dbReference>
<proteinExistence type="predicted"/>
<dbReference type="InterPro" id="IPR010934">
    <property type="entry name" value="NADH_DH_su5_C"/>
</dbReference>
<keyword evidence="9" id="KW-0249">Electron transport</keyword>
<evidence type="ECO:0000259" key="19">
    <source>
        <dbReference type="Pfam" id="PF00361"/>
    </source>
</evidence>
<evidence type="ECO:0000256" key="1">
    <source>
        <dbReference type="ARBA" id="ARBA00004127"/>
    </source>
</evidence>
<dbReference type="PANTHER" id="PTHR42829:SF2">
    <property type="entry name" value="NADH-UBIQUINONE OXIDOREDUCTASE CHAIN 5"/>
    <property type="match status" value="1"/>
</dbReference>
<feature type="transmembrane region" description="Helical" evidence="18">
    <location>
        <begin position="29"/>
        <end position="50"/>
    </location>
</feature>
<evidence type="ECO:0000256" key="17">
    <source>
        <dbReference type="RuleBase" id="RU000320"/>
    </source>
</evidence>
<feature type="domain" description="NADH dehydrogenase subunit 5 C-terminal" evidence="21">
    <location>
        <begin position="429"/>
        <end position="613"/>
    </location>
</feature>
<dbReference type="RefSeq" id="WP_045808753.1">
    <property type="nucleotide sequence ID" value="NZ_LANX01000001.1"/>
</dbReference>
<dbReference type="NCBIfam" id="TIGR01974">
    <property type="entry name" value="NDH_I_L"/>
    <property type="match status" value="1"/>
</dbReference>
<dbReference type="OrthoDB" id="9811798at2"/>
<dbReference type="Pfam" id="PF00361">
    <property type="entry name" value="Proton_antipo_M"/>
    <property type="match status" value="1"/>
</dbReference>
<reference evidence="22 23" key="1">
    <citation type="submission" date="2015-02" db="EMBL/GenBank/DDBJ databases">
        <title>Genome Sequencing of Rickettsiales.</title>
        <authorList>
            <person name="Daugherty S.C."/>
            <person name="Su Q."/>
            <person name="Abolude K."/>
            <person name="Beier-Sexton M."/>
            <person name="Carlyon J.A."/>
            <person name="Carter R."/>
            <person name="Day N.P."/>
            <person name="Dumler S.J."/>
            <person name="Dyachenko V."/>
            <person name="Godinez A."/>
            <person name="Kurtti T.J."/>
            <person name="Lichay M."/>
            <person name="Mullins K.E."/>
            <person name="Ott S."/>
            <person name="Pappas-Brown V."/>
            <person name="Paris D.H."/>
            <person name="Patel P."/>
            <person name="Richards A.L."/>
            <person name="Sadzewicz L."/>
            <person name="Sears K."/>
            <person name="Seidman D."/>
            <person name="Sengamalay N."/>
            <person name="Stenos J."/>
            <person name="Tallon L.J."/>
            <person name="Vincent G."/>
            <person name="Fraser C.M."/>
            <person name="Munderloh U."/>
            <person name="Dunning-Hotopp J.C."/>
        </authorList>
    </citation>
    <scope>NUCLEOTIDE SEQUENCE [LARGE SCALE GENOMIC DNA]</scope>
    <source>
        <strain evidence="22 23">RAC413</strain>
    </source>
</reference>
<feature type="transmembrane region" description="Helical" evidence="18">
    <location>
        <begin position="596"/>
        <end position="616"/>
    </location>
</feature>
<evidence type="ECO:0000313" key="23">
    <source>
        <dbReference type="Proteomes" id="UP000033562"/>
    </source>
</evidence>
<dbReference type="Gene3D" id="1.20.5.2700">
    <property type="match status" value="1"/>
</dbReference>
<dbReference type="GO" id="GO:0008137">
    <property type="term" value="F:NADH dehydrogenase (ubiquinone) activity"/>
    <property type="evidence" value="ECO:0007669"/>
    <property type="project" value="UniProtKB-EC"/>
</dbReference>
<feature type="transmembrane region" description="Helical" evidence="18">
    <location>
        <begin position="133"/>
        <end position="153"/>
    </location>
</feature>
<feature type="transmembrane region" description="Helical" evidence="18">
    <location>
        <begin position="173"/>
        <end position="198"/>
    </location>
</feature>
<evidence type="ECO:0000256" key="15">
    <source>
        <dbReference type="ARBA" id="ARBA00032795"/>
    </source>
</evidence>
<dbReference type="STRING" id="1359163.NLO413_0295"/>
<dbReference type="EMBL" id="LANX01000001">
    <property type="protein sequence ID" value="KJV68924.1"/>
    <property type="molecule type" value="Genomic_DNA"/>
</dbReference>
<evidence type="ECO:0000256" key="14">
    <source>
        <dbReference type="ARBA" id="ARBA00031571"/>
    </source>
</evidence>
<comment type="caution">
    <text evidence="22">The sequence shown here is derived from an EMBL/GenBank/DDBJ whole genome shotgun (WGS) entry which is preliminary data.</text>
</comment>
<dbReference type="GO" id="GO:0042773">
    <property type="term" value="P:ATP synthesis coupled electron transport"/>
    <property type="evidence" value="ECO:0007669"/>
    <property type="project" value="InterPro"/>
</dbReference>
<feature type="transmembrane region" description="Helical" evidence="18">
    <location>
        <begin position="341"/>
        <end position="358"/>
    </location>
</feature>
<dbReference type="EC" id="7.1.1.2" evidence="2"/>
<dbReference type="InterPro" id="IPR001750">
    <property type="entry name" value="ND/Mrp_TM"/>
</dbReference>
<keyword evidence="6" id="KW-0679">Respiratory chain</keyword>
<dbReference type="AlphaFoldDB" id="A0A0F3NPS6"/>
<dbReference type="Proteomes" id="UP000033562">
    <property type="component" value="Unassembled WGS sequence"/>
</dbReference>
<keyword evidence="13 18" id="KW-0472">Membrane</keyword>
<dbReference type="GO" id="GO:0003954">
    <property type="term" value="F:NADH dehydrogenase activity"/>
    <property type="evidence" value="ECO:0007669"/>
    <property type="project" value="TreeGrafter"/>
</dbReference>
<name>A0A0F3NPS6_9RICK</name>
<organism evidence="22 23">
    <name type="scientific">Candidatus Neoehrlichia procyonis str. RAC413</name>
    <dbReference type="NCBI Taxonomy" id="1359163"/>
    <lineage>
        <taxon>Bacteria</taxon>
        <taxon>Pseudomonadati</taxon>
        <taxon>Pseudomonadota</taxon>
        <taxon>Alphaproteobacteria</taxon>
        <taxon>Rickettsiales</taxon>
        <taxon>Anaplasmataceae</taxon>
        <taxon>Candidatus Neoehrlichia</taxon>
    </lineage>
</organism>
<dbReference type="NCBIfam" id="NF005141">
    <property type="entry name" value="PRK06590.1"/>
    <property type="match status" value="1"/>
</dbReference>
<feature type="transmembrane region" description="Helical" evidence="18">
    <location>
        <begin position="284"/>
        <end position="303"/>
    </location>
</feature>
<evidence type="ECO:0000256" key="8">
    <source>
        <dbReference type="ARBA" id="ARBA00022967"/>
    </source>
</evidence>
<evidence type="ECO:0000256" key="5">
    <source>
        <dbReference type="ARBA" id="ARBA00022448"/>
    </source>
</evidence>
<feature type="transmembrane region" description="Helical" evidence="18">
    <location>
        <begin position="253"/>
        <end position="272"/>
    </location>
</feature>
<evidence type="ECO:0000256" key="18">
    <source>
        <dbReference type="SAM" id="Phobius"/>
    </source>
</evidence>
<dbReference type="InterPro" id="IPR001516">
    <property type="entry name" value="Proton_antipo_N"/>
</dbReference>
<keyword evidence="22" id="KW-0560">Oxidoreductase</keyword>
<dbReference type="PANTHER" id="PTHR42829">
    <property type="entry name" value="NADH-UBIQUINONE OXIDOREDUCTASE CHAIN 5"/>
    <property type="match status" value="1"/>
</dbReference>
<comment type="subcellular location">
    <subcellularLocation>
        <location evidence="1">Endomembrane system</location>
        <topology evidence="1">Multi-pass membrane protein</topology>
    </subcellularLocation>
    <subcellularLocation>
        <location evidence="17">Membrane</location>
        <topology evidence="17">Multi-pass membrane protein</topology>
    </subcellularLocation>
</comment>
<feature type="transmembrane region" description="Helical" evidence="18">
    <location>
        <begin position="378"/>
        <end position="399"/>
    </location>
</feature>
<evidence type="ECO:0000256" key="9">
    <source>
        <dbReference type="ARBA" id="ARBA00022982"/>
    </source>
</evidence>
<evidence type="ECO:0000256" key="10">
    <source>
        <dbReference type="ARBA" id="ARBA00022989"/>
    </source>
</evidence>
<keyword evidence="7 17" id="KW-0812">Transmembrane</keyword>
<keyword evidence="23" id="KW-1185">Reference proteome</keyword>
<evidence type="ECO:0000256" key="11">
    <source>
        <dbReference type="ARBA" id="ARBA00023027"/>
    </source>
</evidence>
<feature type="domain" description="NADH-Ubiquinone oxidoreductase (complex I) chain 5 N-terminal" evidence="20">
    <location>
        <begin position="61"/>
        <end position="111"/>
    </location>
</feature>